<dbReference type="EMBL" id="CAWUHC010000030">
    <property type="protein sequence ID" value="CAK7220286.1"/>
    <property type="molecule type" value="Genomic_DNA"/>
</dbReference>
<gene>
    <name evidence="10" type="ORF">SBRCBS47491_004136</name>
</gene>
<dbReference type="InterPro" id="IPR001752">
    <property type="entry name" value="Kinesin_motor_dom"/>
</dbReference>
<dbReference type="Gene3D" id="1.10.287.1490">
    <property type="match status" value="2"/>
</dbReference>
<keyword evidence="6" id="KW-0505">Motor protein</keyword>
<dbReference type="PRINTS" id="PR00380">
    <property type="entry name" value="KINESINHEAVY"/>
</dbReference>
<keyword evidence="11" id="KW-1185">Reference proteome</keyword>
<feature type="binding site" evidence="6">
    <location>
        <begin position="170"/>
        <end position="177"/>
    </location>
    <ligand>
        <name>ATP</name>
        <dbReference type="ChEBI" id="CHEBI:30616"/>
    </ligand>
</feature>
<dbReference type="InterPro" id="IPR036961">
    <property type="entry name" value="Kinesin_motor_dom_sf"/>
</dbReference>
<feature type="compositionally biased region" description="Low complexity" evidence="8">
    <location>
        <begin position="752"/>
        <end position="774"/>
    </location>
</feature>
<feature type="region of interest" description="Disordered" evidence="8">
    <location>
        <begin position="955"/>
        <end position="1032"/>
    </location>
</feature>
<dbReference type="PROSITE" id="PS00411">
    <property type="entry name" value="KINESIN_MOTOR_1"/>
    <property type="match status" value="1"/>
</dbReference>
<feature type="compositionally biased region" description="Low complexity" evidence="8">
    <location>
        <begin position="1290"/>
        <end position="1300"/>
    </location>
</feature>
<evidence type="ECO:0000256" key="3">
    <source>
        <dbReference type="ARBA" id="ARBA00022741"/>
    </source>
</evidence>
<dbReference type="InterPro" id="IPR027640">
    <property type="entry name" value="Kinesin-like_fam"/>
</dbReference>
<dbReference type="Pfam" id="PF00225">
    <property type="entry name" value="Kinesin"/>
    <property type="match status" value="1"/>
</dbReference>
<comment type="caution">
    <text evidence="10">The sequence shown here is derived from an EMBL/GenBank/DDBJ whole genome shotgun (WGS) entry which is preliminary data.</text>
</comment>
<feature type="compositionally biased region" description="Basic and acidic residues" evidence="8">
    <location>
        <begin position="510"/>
        <end position="529"/>
    </location>
</feature>
<feature type="region of interest" description="Disordered" evidence="8">
    <location>
        <begin position="1"/>
        <end position="83"/>
    </location>
</feature>
<feature type="compositionally biased region" description="Low complexity" evidence="8">
    <location>
        <begin position="1"/>
        <end position="31"/>
    </location>
</feature>
<dbReference type="Gene3D" id="3.40.850.10">
    <property type="entry name" value="Kinesin motor domain"/>
    <property type="match status" value="1"/>
</dbReference>
<feature type="compositionally biased region" description="Basic and acidic residues" evidence="8">
    <location>
        <begin position="1832"/>
        <end position="1841"/>
    </location>
</feature>
<feature type="compositionally biased region" description="Basic and acidic residues" evidence="8">
    <location>
        <begin position="1814"/>
        <end position="1824"/>
    </location>
</feature>
<feature type="coiled-coil region" evidence="7">
    <location>
        <begin position="589"/>
        <end position="616"/>
    </location>
</feature>
<feature type="compositionally biased region" description="Polar residues" evidence="8">
    <location>
        <begin position="1732"/>
        <end position="1745"/>
    </location>
</feature>
<feature type="compositionally biased region" description="Basic and acidic residues" evidence="8">
    <location>
        <begin position="986"/>
        <end position="995"/>
    </location>
</feature>
<feature type="coiled-coil region" evidence="7">
    <location>
        <begin position="701"/>
        <end position="735"/>
    </location>
</feature>
<feature type="region of interest" description="Disordered" evidence="8">
    <location>
        <begin position="1684"/>
        <end position="1750"/>
    </location>
</feature>
<feature type="compositionally biased region" description="Basic and acidic residues" evidence="8">
    <location>
        <begin position="1017"/>
        <end position="1032"/>
    </location>
</feature>
<dbReference type="Proteomes" id="UP001642406">
    <property type="component" value="Unassembled WGS sequence"/>
</dbReference>
<keyword evidence="3 6" id="KW-0547">Nucleotide-binding</keyword>
<accession>A0ABP0BL91</accession>
<dbReference type="SMART" id="SM00129">
    <property type="entry name" value="KISc"/>
    <property type="match status" value="1"/>
</dbReference>
<feature type="compositionally biased region" description="Low complexity" evidence="8">
    <location>
        <begin position="998"/>
        <end position="1012"/>
    </location>
</feature>
<feature type="region of interest" description="Disordered" evidence="8">
    <location>
        <begin position="506"/>
        <end position="529"/>
    </location>
</feature>
<evidence type="ECO:0000256" key="1">
    <source>
        <dbReference type="ARBA" id="ARBA00004496"/>
    </source>
</evidence>
<feature type="region of interest" description="Disordered" evidence="8">
    <location>
        <begin position="748"/>
        <end position="829"/>
    </location>
</feature>
<evidence type="ECO:0000313" key="11">
    <source>
        <dbReference type="Proteomes" id="UP001642406"/>
    </source>
</evidence>
<protein>
    <recommendedName>
        <fullName evidence="9">Kinesin motor domain-containing protein</fullName>
    </recommendedName>
</protein>
<evidence type="ECO:0000256" key="8">
    <source>
        <dbReference type="SAM" id="MobiDB-lite"/>
    </source>
</evidence>
<evidence type="ECO:0000256" key="5">
    <source>
        <dbReference type="ARBA" id="ARBA00023054"/>
    </source>
</evidence>
<feature type="region of interest" description="Disordered" evidence="8">
    <location>
        <begin position="215"/>
        <end position="236"/>
    </location>
</feature>
<feature type="coiled-coil region" evidence="7">
    <location>
        <begin position="1086"/>
        <end position="1131"/>
    </location>
</feature>
<feature type="compositionally biased region" description="Polar residues" evidence="8">
    <location>
        <begin position="972"/>
        <end position="982"/>
    </location>
</feature>
<feature type="compositionally biased region" description="Pro residues" evidence="8">
    <location>
        <begin position="1711"/>
        <end position="1731"/>
    </location>
</feature>
<proteinExistence type="inferred from homology"/>
<dbReference type="PANTHER" id="PTHR47969:SF15">
    <property type="entry name" value="CHROMOSOME-ASSOCIATED KINESIN KIF4A-RELATED"/>
    <property type="match status" value="1"/>
</dbReference>
<feature type="coiled-coil region" evidence="7">
    <location>
        <begin position="1650"/>
        <end position="1677"/>
    </location>
</feature>
<evidence type="ECO:0000259" key="9">
    <source>
        <dbReference type="PROSITE" id="PS50067"/>
    </source>
</evidence>
<feature type="region of interest" description="Disordered" evidence="8">
    <location>
        <begin position="1290"/>
        <end position="1309"/>
    </location>
</feature>
<feature type="region of interest" description="Disordered" evidence="8">
    <location>
        <begin position="841"/>
        <end position="897"/>
    </location>
</feature>
<feature type="domain" description="Kinesin motor" evidence="9">
    <location>
        <begin position="83"/>
        <end position="468"/>
    </location>
</feature>
<keyword evidence="5 7" id="KW-0175">Coiled coil</keyword>
<feature type="compositionally biased region" description="Polar residues" evidence="8">
    <location>
        <begin position="1689"/>
        <end position="1707"/>
    </location>
</feature>
<evidence type="ECO:0000256" key="4">
    <source>
        <dbReference type="ARBA" id="ARBA00022840"/>
    </source>
</evidence>
<dbReference type="InterPro" id="IPR019821">
    <property type="entry name" value="Kinesin_motor_CS"/>
</dbReference>
<feature type="region of interest" description="Disordered" evidence="8">
    <location>
        <begin position="559"/>
        <end position="581"/>
    </location>
</feature>
<evidence type="ECO:0000313" key="10">
    <source>
        <dbReference type="EMBL" id="CAK7220286.1"/>
    </source>
</evidence>
<keyword evidence="2" id="KW-0963">Cytoplasm</keyword>
<dbReference type="SUPFAM" id="SSF52540">
    <property type="entry name" value="P-loop containing nucleoside triphosphate hydrolases"/>
    <property type="match status" value="1"/>
</dbReference>
<feature type="region of interest" description="Disordered" evidence="8">
    <location>
        <begin position="1058"/>
        <end position="1077"/>
    </location>
</feature>
<sequence>MEPPVASASAPAPVAAPSAHSSSIPAASEAHGFVSNLPTSPASPGPQRPMSAMVRPAPRSNSRMSVGSKNGGSRASDEDARTSVKVAVRVRPPLRPTDPGYELIPQRFQRSMVQVNSDTSLAIDSPQGRKLFVFDRVFSPEVNQEGVWDYLTDSISSFTTGYNVSLLAYGQSGAGKSYTMGTSGPTEQGDMEIMGVIPRAATALFEKLEGAKTNSNRSSMSHLRAPKGYGSSQAAPKTEKNWSLKATYVEIYNEQLRDLLIPESVPTYERAAVTIREDVKGNIILTGLHQVEINSVDDLLGALNFGSTLRQTDATAINARSSRSHAVFSLNLVQRKNGFQSTKAEKRMSVPLEAMTGTESFVTIDSKFHFVDLAGSERLKNTGAQGERAKEGISINAGLAALGKVISQLSSRQPGSHVSYRDSRLTRLLQDSLGGNAITYMIACVTPAEFHLSETLNTVQYAQRARAIQSKPRIQQIEEGDKQAIIDRLKAEVAFLREQIRSAAANGSPGERRVLSATERSERQGEREVEMQNALLDAQENYTALSQRHAKLIAEMAKARDNEAAESQQNAEAGEDSATERLNRSNSFAHAVEQVVLEYEKTIQSLEQSLSSTRATLSNTETSLLEKESKCAYAETINTQLQARLQKLMDREANTENYLHDLESKLDGHTSGEEKNVTIIVELRKEIARIRENEATCEDYISTLEERLAEADQDAELMQREIDRLEQVVERQRSLGKLDSLLYELDSMQQQDGPGVPPSADAASSSDTVTNGNGHANGMGNGHRRTASRSIEHHARSLSHVSRHSHSHSHSTTDVIPEEEDGEAQGAVDRAAPEIDATIEEEEGVEQEGDEQQQTEPSAGEVDLDETASAEDANGVLKTITPRPSQATLHATKRSESFSNPAQSKFVADKLEVVTQELVDLRVEHEATVTEFDLLHAKYEEALRTLAELQDAVDEARHPRQTVRDSILSVADTAQTRPSSYLSDARSSEPKDGRHYSSSRSLSSELSSALDSPATMEHSDAETLAPGKKDMRPTSIDLSAAVAVPEVRAIVPVQGELPEDEQEQAKSPVVNGHNGLIMSPSTDSILEAEVERLRALAAEKEEAEKELSGKYAELEQQHHQTLDMVEELKTEVARAAQQAAEVTSPRSSTPVIRRKSSQNVMIIDRAHRSFASLRNIATENFEGNPDVMQNFELNINAAMHELHARSERIQELEADVASTKKEMETKMAIISGLTRERSSLKSAPMDMSVVSTLRDQLEKSESQLNQLKSAHATREQELQAELESLRATTTSAAAAETSTAQEHADKVRSLETELASWETKHQEALTLMSGTEKQMKEQIGQLEAQLTAANEQLAESSKNATANEETAAANAKHEEHIQMLRTEVDEYKAIINSNAAKVAELEASHASAKTALEEAIAARDAASNEATTHKSLVSELEGKIADHEKALAAHQESLETLHANHARALEEVQATSRKDYDEEVQVLMTEHAENVRLLESDLTEAREDLMKVATQVAFALGLDVSVEKISERIEDLIADQKALGVEQNKSYELQETVKELTNISDSVMRDLESVRSTLAAMLGPDAELLTRKPNATVVEQMAVVQKRLTELETRNKKNSRLVDELEEQLQTNFDQAQITTNRLSTLQSERNQQLEEVTTAKIRIQSELDSIREEYAALQARFEGILPAAGDNNAPQRSNSASSQLRKSGSVASLPSPPPAIPLPPLPSSSSPPPTANGQNVPSTPTTGSMRPPSKDIALHQIQQDQEARIRTIEKHLDAEKQLTLTLEEALTNLEDQSNKLKADCDAWRRRAQELEAENKELKDKPAQDNRWSLHQVEEERKKRRDAEIARAHLEERMNAISKKKKKGSLNCF</sequence>
<keyword evidence="4 6" id="KW-0067">ATP-binding</keyword>
<comment type="similarity">
    <text evidence="6">Belongs to the TRAFAC class myosin-kinesin ATPase superfamily. Kinesin family.</text>
</comment>
<dbReference type="PROSITE" id="PS50067">
    <property type="entry name" value="KINESIN_MOTOR_2"/>
    <property type="match status" value="1"/>
</dbReference>
<comment type="subcellular location">
    <subcellularLocation>
        <location evidence="1">Cytoplasm</location>
    </subcellularLocation>
</comment>
<organism evidence="10 11">
    <name type="scientific">Sporothrix bragantina</name>
    <dbReference type="NCBI Taxonomy" id="671064"/>
    <lineage>
        <taxon>Eukaryota</taxon>
        <taxon>Fungi</taxon>
        <taxon>Dikarya</taxon>
        <taxon>Ascomycota</taxon>
        <taxon>Pezizomycotina</taxon>
        <taxon>Sordariomycetes</taxon>
        <taxon>Sordariomycetidae</taxon>
        <taxon>Ophiostomatales</taxon>
        <taxon>Ophiostomataceae</taxon>
        <taxon>Sporothrix</taxon>
    </lineage>
</organism>
<evidence type="ECO:0000256" key="7">
    <source>
        <dbReference type="SAM" id="Coils"/>
    </source>
</evidence>
<dbReference type="PANTHER" id="PTHR47969">
    <property type="entry name" value="CHROMOSOME-ASSOCIATED KINESIN KIF4A-RELATED"/>
    <property type="match status" value="1"/>
</dbReference>
<feature type="compositionally biased region" description="Acidic residues" evidence="8">
    <location>
        <begin position="841"/>
        <end position="853"/>
    </location>
</feature>
<evidence type="ECO:0000256" key="6">
    <source>
        <dbReference type="PROSITE-ProRule" id="PRU00283"/>
    </source>
</evidence>
<evidence type="ECO:0000256" key="2">
    <source>
        <dbReference type="ARBA" id="ARBA00022490"/>
    </source>
</evidence>
<feature type="region of interest" description="Disordered" evidence="8">
    <location>
        <begin position="1814"/>
        <end position="1841"/>
    </location>
</feature>
<reference evidence="10 11" key="1">
    <citation type="submission" date="2024-01" db="EMBL/GenBank/DDBJ databases">
        <authorList>
            <person name="Allen C."/>
            <person name="Tagirdzhanova G."/>
        </authorList>
    </citation>
    <scope>NUCLEOTIDE SEQUENCE [LARGE SCALE GENOMIC DNA]</scope>
</reference>
<dbReference type="InterPro" id="IPR027417">
    <property type="entry name" value="P-loop_NTPase"/>
</dbReference>
<name>A0ABP0BL91_9PEZI</name>
<feature type="compositionally biased region" description="Polar residues" evidence="8">
    <location>
        <begin position="59"/>
        <end position="73"/>
    </location>
</feature>